<accession>A0A2V4S2J4</accession>
<sequence length="71" mass="8150">MTVKNLQSLNPSITPAQLKPGMELKYQKASEQRVIFGWKNIAASMMSDLHNHAKVYDYTIKLNYVFSCISR</sequence>
<dbReference type="AlphaFoldDB" id="A0A2V4S2J4"/>
<reference evidence="1 2" key="1">
    <citation type="submission" date="2017-07" db="EMBL/GenBank/DDBJ databases">
        <title>A draft genome sequence of Komagataeibacter swingsii LMG 22125.</title>
        <authorList>
            <person name="Skraban J."/>
            <person name="Cleenwerck I."/>
            <person name="Vandamme P."/>
            <person name="Trcek J."/>
        </authorList>
    </citation>
    <scope>NUCLEOTIDE SEQUENCE [LARGE SCALE GENOMIC DNA]</scope>
    <source>
        <strain evidence="1 2">LMG 22125</strain>
    </source>
</reference>
<organism evidence="1 2">
    <name type="scientific">Komagataeibacter swingsii</name>
    <dbReference type="NCBI Taxonomy" id="215220"/>
    <lineage>
        <taxon>Bacteria</taxon>
        <taxon>Pseudomonadati</taxon>
        <taxon>Pseudomonadota</taxon>
        <taxon>Alphaproteobacteria</taxon>
        <taxon>Acetobacterales</taxon>
        <taxon>Acetobacteraceae</taxon>
        <taxon>Komagataeibacter</taxon>
    </lineage>
</organism>
<gene>
    <name evidence="1" type="ORF">CFR76_09640</name>
</gene>
<comment type="caution">
    <text evidence="1">The sequence shown here is derived from an EMBL/GenBank/DDBJ whole genome shotgun (WGS) entry which is preliminary data.</text>
</comment>
<keyword evidence="2" id="KW-1185">Reference proteome</keyword>
<evidence type="ECO:0008006" key="3">
    <source>
        <dbReference type="Google" id="ProtNLM"/>
    </source>
</evidence>
<proteinExistence type="predicted"/>
<protein>
    <recommendedName>
        <fullName evidence="3">LysM domain-containing protein</fullName>
    </recommendedName>
</protein>
<evidence type="ECO:0000313" key="1">
    <source>
        <dbReference type="EMBL" id="PYD69349.1"/>
    </source>
</evidence>
<dbReference type="RefSeq" id="WP_110556958.1">
    <property type="nucleotide sequence ID" value="NZ_NKUB01000011.1"/>
</dbReference>
<name>A0A2V4S2J4_9PROT</name>
<dbReference type="EMBL" id="NKUB01000011">
    <property type="protein sequence ID" value="PYD69349.1"/>
    <property type="molecule type" value="Genomic_DNA"/>
</dbReference>
<evidence type="ECO:0000313" key="2">
    <source>
        <dbReference type="Proteomes" id="UP000247371"/>
    </source>
</evidence>
<dbReference type="Proteomes" id="UP000247371">
    <property type="component" value="Unassembled WGS sequence"/>
</dbReference>